<dbReference type="InterPro" id="IPR000595">
    <property type="entry name" value="cNMP-bd_dom"/>
</dbReference>
<dbReference type="PRINTS" id="PR00469">
    <property type="entry name" value="PNDRDTASEII"/>
</dbReference>
<dbReference type="Pfam" id="PF00027">
    <property type="entry name" value="cNMP_binding"/>
    <property type="match status" value="1"/>
</dbReference>
<dbReference type="InterPro" id="IPR014710">
    <property type="entry name" value="RmlC-like_jellyroll"/>
</dbReference>
<evidence type="ECO:0000259" key="4">
    <source>
        <dbReference type="PROSITE" id="PS50042"/>
    </source>
</evidence>
<evidence type="ECO:0000256" key="3">
    <source>
        <dbReference type="ARBA" id="ARBA00048132"/>
    </source>
</evidence>
<comment type="caution">
    <text evidence="5">The sequence shown here is derived from an EMBL/GenBank/DDBJ whole genome shotgun (WGS) entry which is preliminary data.</text>
</comment>
<reference evidence="5" key="1">
    <citation type="submission" date="2021-01" db="EMBL/GenBank/DDBJ databases">
        <title>Whole genome shotgun sequence of Planotetraspora thailandica NBRC 104271.</title>
        <authorList>
            <person name="Komaki H."/>
            <person name="Tamura T."/>
        </authorList>
    </citation>
    <scope>NUCLEOTIDE SEQUENCE</scope>
    <source>
        <strain evidence="5">NBRC 104271</strain>
    </source>
</reference>
<dbReference type="Proteomes" id="UP000605992">
    <property type="component" value="Unassembled WGS sequence"/>
</dbReference>
<proteinExistence type="predicted"/>
<keyword evidence="1" id="KW-0285">Flavoprotein</keyword>
<dbReference type="SMART" id="SM00100">
    <property type="entry name" value="cNMP"/>
    <property type="match status" value="1"/>
</dbReference>
<organism evidence="5 6">
    <name type="scientific">Planotetraspora thailandica</name>
    <dbReference type="NCBI Taxonomy" id="487172"/>
    <lineage>
        <taxon>Bacteria</taxon>
        <taxon>Bacillati</taxon>
        <taxon>Actinomycetota</taxon>
        <taxon>Actinomycetes</taxon>
        <taxon>Streptosporangiales</taxon>
        <taxon>Streptosporangiaceae</taxon>
        <taxon>Planotetraspora</taxon>
    </lineage>
</organism>
<protein>
    <submittedName>
        <fullName evidence="5">Thioredoxin reductase</fullName>
    </submittedName>
</protein>
<sequence>MPTGDDARATRAATRQYAGGFEELLLSEEQFHRLADYGEREQVEVGDVLYTPGEKHYDLFLVESAALDVVRDATATEPEHVVYTRDAGEFTGELSLLTGQAVFLTARVRQAGIVVRIRASKFREVLSEQVDIADVLVEAFGVRRSIILESAGSVLEIIGTPNSAESRALRTFAARLQLPHLPLDAASIPGQTLMAVHGLTSEDLPAAVASERVLRRATPRDVAEAIGLTYEAAGHDVDLVVIGAGPAGLAAAVYGASEGLVTVLFDAAGAGGQAATSSRIENYLGFPRGISGEDLTRLALVQALKFGAQLYTPCDVAALDVTDPDGPSVTLSDGTRLRARAAIVATGARYRRLNVPRLDEFERLGHIRYAATELDARDCESNPVTVVGGANSAGQAALFLASRGSRVDLVVRGEGIRNSMSMYLARRLEAHPMVRLWPRTQIIGLTGNGALTGAVVRRPDAADQELESRAVFCFIGADPDTEFLACLSRDADGFILTDTRLALDGRQGNGQRPILPYQTSARRVFAAGDVRAGSMKRVASAVGEGAGAVASVHLLLAEDRVAHL</sequence>
<dbReference type="InterPro" id="IPR018490">
    <property type="entry name" value="cNMP-bd_dom_sf"/>
</dbReference>
<dbReference type="EMBL" id="BOOR01000103">
    <property type="protein sequence ID" value="GII59855.1"/>
    <property type="molecule type" value="Genomic_DNA"/>
</dbReference>
<keyword evidence="2" id="KW-0560">Oxidoreductase</keyword>
<dbReference type="Pfam" id="PF07992">
    <property type="entry name" value="Pyr_redox_2"/>
    <property type="match status" value="1"/>
</dbReference>
<dbReference type="Gene3D" id="2.60.120.10">
    <property type="entry name" value="Jelly Rolls"/>
    <property type="match status" value="1"/>
</dbReference>
<dbReference type="PANTHER" id="PTHR48105">
    <property type="entry name" value="THIOREDOXIN REDUCTASE 1-RELATED-RELATED"/>
    <property type="match status" value="1"/>
</dbReference>
<evidence type="ECO:0000313" key="6">
    <source>
        <dbReference type="Proteomes" id="UP000605992"/>
    </source>
</evidence>
<dbReference type="PROSITE" id="PS50042">
    <property type="entry name" value="CNMP_BINDING_3"/>
    <property type="match status" value="1"/>
</dbReference>
<comment type="catalytic activity">
    <reaction evidence="3">
        <text>[thioredoxin]-dithiol + NADP(+) = [thioredoxin]-disulfide + NADPH + H(+)</text>
        <dbReference type="Rhea" id="RHEA:20345"/>
        <dbReference type="Rhea" id="RHEA-COMP:10698"/>
        <dbReference type="Rhea" id="RHEA-COMP:10700"/>
        <dbReference type="ChEBI" id="CHEBI:15378"/>
        <dbReference type="ChEBI" id="CHEBI:29950"/>
        <dbReference type="ChEBI" id="CHEBI:50058"/>
        <dbReference type="ChEBI" id="CHEBI:57783"/>
        <dbReference type="ChEBI" id="CHEBI:58349"/>
        <dbReference type="EC" id="1.8.1.9"/>
    </reaction>
</comment>
<dbReference type="SUPFAM" id="SSF51206">
    <property type="entry name" value="cAMP-binding domain-like"/>
    <property type="match status" value="1"/>
</dbReference>
<accession>A0A8J3Y2R4</accession>
<dbReference type="GO" id="GO:0004791">
    <property type="term" value="F:thioredoxin-disulfide reductase (NADPH) activity"/>
    <property type="evidence" value="ECO:0007669"/>
    <property type="project" value="UniProtKB-EC"/>
</dbReference>
<feature type="domain" description="Cyclic nucleotide-binding" evidence="4">
    <location>
        <begin position="26"/>
        <end position="143"/>
    </location>
</feature>
<dbReference type="SUPFAM" id="SSF51905">
    <property type="entry name" value="FAD/NAD(P)-binding domain"/>
    <property type="match status" value="1"/>
</dbReference>
<dbReference type="InterPro" id="IPR050097">
    <property type="entry name" value="Ferredoxin-NADP_redctase_2"/>
</dbReference>
<gene>
    <name evidence="5" type="primary">trxB_3</name>
    <name evidence="5" type="ORF">Pth03_82440</name>
</gene>
<dbReference type="AlphaFoldDB" id="A0A8J3Y2R4"/>
<dbReference type="Gene3D" id="3.50.50.60">
    <property type="entry name" value="FAD/NAD(P)-binding domain"/>
    <property type="match status" value="2"/>
</dbReference>
<dbReference type="CDD" id="cd00038">
    <property type="entry name" value="CAP_ED"/>
    <property type="match status" value="1"/>
</dbReference>
<name>A0A8J3Y2R4_9ACTN</name>
<dbReference type="InterPro" id="IPR036188">
    <property type="entry name" value="FAD/NAD-bd_sf"/>
</dbReference>
<keyword evidence="6" id="KW-1185">Reference proteome</keyword>
<evidence type="ECO:0000256" key="1">
    <source>
        <dbReference type="ARBA" id="ARBA00022630"/>
    </source>
</evidence>
<dbReference type="RefSeq" id="WP_203949893.1">
    <property type="nucleotide sequence ID" value="NZ_BOOR01000103.1"/>
</dbReference>
<evidence type="ECO:0000313" key="5">
    <source>
        <dbReference type="EMBL" id="GII59855.1"/>
    </source>
</evidence>
<dbReference type="PRINTS" id="PR00368">
    <property type="entry name" value="FADPNR"/>
</dbReference>
<dbReference type="InterPro" id="IPR023753">
    <property type="entry name" value="FAD/NAD-binding_dom"/>
</dbReference>
<evidence type="ECO:0000256" key="2">
    <source>
        <dbReference type="ARBA" id="ARBA00023002"/>
    </source>
</evidence>